<evidence type="ECO:0000313" key="3">
    <source>
        <dbReference type="EMBL" id="TMW68561.1"/>
    </source>
</evidence>
<evidence type="ECO:0000313" key="4">
    <source>
        <dbReference type="Proteomes" id="UP000794436"/>
    </source>
</evidence>
<protein>
    <submittedName>
        <fullName evidence="3">Uncharacterized protein</fullName>
    </submittedName>
</protein>
<feature type="coiled-coil region" evidence="1">
    <location>
        <begin position="6"/>
        <end position="104"/>
    </location>
</feature>
<evidence type="ECO:0000256" key="1">
    <source>
        <dbReference type="SAM" id="Coils"/>
    </source>
</evidence>
<dbReference type="Proteomes" id="UP000794436">
    <property type="component" value="Unassembled WGS sequence"/>
</dbReference>
<feature type="compositionally biased region" description="Polar residues" evidence="2">
    <location>
        <begin position="630"/>
        <end position="639"/>
    </location>
</feature>
<name>A0A8K1CTZ0_PYTOL</name>
<feature type="compositionally biased region" description="Basic and acidic residues" evidence="2">
    <location>
        <begin position="653"/>
        <end position="667"/>
    </location>
</feature>
<evidence type="ECO:0000256" key="2">
    <source>
        <dbReference type="SAM" id="MobiDB-lite"/>
    </source>
</evidence>
<keyword evidence="1" id="KW-0175">Coiled coil</keyword>
<dbReference type="OrthoDB" id="68966at2759"/>
<proteinExistence type="predicted"/>
<feature type="coiled-coil region" evidence="1">
    <location>
        <begin position="528"/>
        <end position="580"/>
    </location>
</feature>
<dbReference type="EMBL" id="SPLM01000002">
    <property type="protein sequence ID" value="TMW68561.1"/>
    <property type="molecule type" value="Genomic_DNA"/>
</dbReference>
<keyword evidence="4" id="KW-1185">Reference proteome</keyword>
<dbReference type="AlphaFoldDB" id="A0A8K1CTZ0"/>
<sequence>MGAERIQELEEEVEALKEAQDALYKQHANEKAQMQLAIEQEKIRVAELMEANAAYQEENEQWRLSYEALEMAKRESDDQAEQVKRELEDKVAYLEESVKNYTTQLVTDLEELEKEKSAGETREQVIVGLQQQINEGNDRFAQLTTEYDALAIAYQQLDSHNRDREQHFATQEAELRAQIQAWESQVANLERDIRAISQDDQVKSVNQNAIVKKAEEDLQVKDQEIDTLARRIQQMEEEISLLTLTGGGDGRGNGANMLSMMRDLQQQVYQKSQELVEQGEKHLGLAGNYETLKQQYQDLKQEFKDARSVLLRGIIGDDVDGKAYEHVKIVELVRLRLKALEHELRLVGQTATASSGLSRNALDEENEASAEDLTGEEPSGSTYLPNLESFSAVESFGPVGRLERALRLSRSRNKRLQERIDRLEGEVDAAMNNHNEFQNLKEKMIEAVSRERVEKELRARTEFNLKEATDKIMALSEHIEKLMVHLKHEAAAKTKAIDSQRQTDKEVNECKDKIAVLTKKNTLKDQQLQELEQGSRILEDQLRLMDEKFIDVRNKLDWTRATSQKETKKLQQELSSLRMKWQMASDAGLLTSLPEWAAGPKLSKKLTKPLGTSSSESRLPSSPTAVPSALLSNNATLRGSPQPEALNSAARRPRFEIPKLPQGDHEIGMPWSDAKLSALTRNLEEKRKG</sequence>
<feature type="region of interest" description="Disordered" evidence="2">
    <location>
        <begin position="604"/>
        <end position="672"/>
    </location>
</feature>
<feature type="compositionally biased region" description="Acidic residues" evidence="2">
    <location>
        <begin position="363"/>
        <end position="375"/>
    </location>
</feature>
<organism evidence="3 4">
    <name type="scientific">Pythium oligandrum</name>
    <name type="common">Mycoparasitic fungus</name>
    <dbReference type="NCBI Taxonomy" id="41045"/>
    <lineage>
        <taxon>Eukaryota</taxon>
        <taxon>Sar</taxon>
        <taxon>Stramenopiles</taxon>
        <taxon>Oomycota</taxon>
        <taxon>Peronosporomycetes</taxon>
        <taxon>Pythiales</taxon>
        <taxon>Pythiaceae</taxon>
        <taxon>Pythium</taxon>
    </lineage>
</organism>
<feature type="coiled-coil region" evidence="1">
    <location>
        <begin position="172"/>
        <end position="245"/>
    </location>
</feature>
<feature type="region of interest" description="Disordered" evidence="2">
    <location>
        <begin position="355"/>
        <end position="382"/>
    </location>
</feature>
<feature type="coiled-coil region" evidence="1">
    <location>
        <begin position="399"/>
        <end position="440"/>
    </location>
</feature>
<gene>
    <name evidence="3" type="ORF">Poli38472_006029</name>
</gene>
<feature type="compositionally biased region" description="Low complexity" evidence="2">
    <location>
        <begin position="613"/>
        <end position="622"/>
    </location>
</feature>
<feature type="coiled-coil region" evidence="1">
    <location>
        <begin position="282"/>
        <end position="309"/>
    </location>
</feature>
<comment type="caution">
    <text evidence="3">The sequence shown here is derived from an EMBL/GenBank/DDBJ whole genome shotgun (WGS) entry which is preliminary data.</text>
</comment>
<accession>A0A8K1CTZ0</accession>
<reference evidence="3" key="1">
    <citation type="submission" date="2019-03" db="EMBL/GenBank/DDBJ databases">
        <title>Long read genome sequence of the mycoparasitic Pythium oligandrum ATCC 38472 isolated from sugarbeet rhizosphere.</title>
        <authorList>
            <person name="Gaulin E."/>
        </authorList>
    </citation>
    <scope>NUCLEOTIDE SEQUENCE</scope>
    <source>
        <strain evidence="3">ATCC 38472_TT</strain>
    </source>
</reference>